<reference evidence="10" key="2">
    <citation type="submission" date="2017-02" db="UniProtKB">
        <authorList>
            <consortium name="WormBaseParasite"/>
        </authorList>
    </citation>
    <scope>IDENTIFICATION</scope>
</reference>
<feature type="domain" description="Protein kinase" evidence="8">
    <location>
        <begin position="1"/>
        <end position="153"/>
    </location>
</feature>
<dbReference type="SUPFAM" id="SSF56112">
    <property type="entry name" value="Protein kinase-like (PK-like)"/>
    <property type="match status" value="1"/>
</dbReference>
<feature type="domain" description="SH2" evidence="7">
    <location>
        <begin position="6"/>
        <end position="109"/>
    </location>
</feature>
<evidence type="ECO:0000256" key="6">
    <source>
        <dbReference type="PROSITE-ProRule" id="PRU00191"/>
    </source>
</evidence>
<dbReference type="InterPro" id="IPR001245">
    <property type="entry name" value="Ser-Thr/Tyr_kinase_cat_dom"/>
</dbReference>
<evidence type="ECO:0000256" key="5">
    <source>
        <dbReference type="ARBA" id="ARBA00023137"/>
    </source>
</evidence>
<keyword evidence="2" id="KW-0547">Nucleotide-binding</keyword>
<dbReference type="AlphaFoldDB" id="A0A0K0D0N9"/>
<evidence type="ECO:0000259" key="7">
    <source>
        <dbReference type="PROSITE" id="PS50001"/>
    </source>
</evidence>
<name>A0A0K0D0N9_ANGCA</name>
<dbReference type="WBParaSite" id="ACAC_0000363101-mRNA-1">
    <property type="protein sequence ID" value="ACAC_0000363101-mRNA-1"/>
    <property type="gene ID" value="ACAC_0000363101"/>
</dbReference>
<keyword evidence="6" id="KW-0727">SH2 domain</keyword>
<dbReference type="STRING" id="6313.A0A0K0D0N9"/>
<keyword evidence="1" id="KW-0808">Transferase</keyword>
<keyword evidence="9" id="KW-1185">Reference proteome</keyword>
<evidence type="ECO:0000256" key="2">
    <source>
        <dbReference type="ARBA" id="ARBA00022741"/>
    </source>
</evidence>
<dbReference type="GO" id="GO:0005524">
    <property type="term" value="F:ATP binding"/>
    <property type="evidence" value="ECO:0007669"/>
    <property type="project" value="UniProtKB-KW"/>
</dbReference>
<accession>A0A0K0D0N9</accession>
<dbReference type="InterPro" id="IPR011009">
    <property type="entry name" value="Kinase-like_dom_sf"/>
</dbReference>
<dbReference type="InterPro" id="IPR000719">
    <property type="entry name" value="Prot_kinase_dom"/>
</dbReference>
<evidence type="ECO:0000313" key="10">
    <source>
        <dbReference type="WBParaSite" id="ACAC_0000363101-mRNA-1"/>
    </source>
</evidence>
<keyword evidence="5" id="KW-0829">Tyrosine-protein kinase</keyword>
<reference evidence="9" key="1">
    <citation type="submission" date="2012-09" db="EMBL/GenBank/DDBJ databases">
        <authorList>
            <person name="Martin A.A."/>
        </authorList>
    </citation>
    <scope>NUCLEOTIDE SEQUENCE</scope>
</reference>
<dbReference type="InterPro" id="IPR036860">
    <property type="entry name" value="SH2_dom_sf"/>
</dbReference>
<dbReference type="PANTHER" id="PTHR24418">
    <property type="entry name" value="TYROSINE-PROTEIN KINASE"/>
    <property type="match status" value="1"/>
</dbReference>
<dbReference type="PROSITE" id="PS50001">
    <property type="entry name" value="SH2"/>
    <property type="match status" value="1"/>
</dbReference>
<dbReference type="InterPro" id="IPR000980">
    <property type="entry name" value="SH2"/>
</dbReference>
<dbReference type="GO" id="GO:0004713">
    <property type="term" value="F:protein tyrosine kinase activity"/>
    <property type="evidence" value="ECO:0007669"/>
    <property type="project" value="UniProtKB-KW"/>
</dbReference>
<dbReference type="Pfam" id="PF07714">
    <property type="entry name" value="PK_Tyr_Ser-Thr"/>
    <property type="match status" value="1"/>
</dbReference>
<dbReference type="InterPro" id="IPR050198">
    <property type="entry name" value="Non-receptor_tyrosine_kinases"/>
</dbReference>
<evidence type="ECO:0000313" key="9">
    <source>
        <dbReference type="Proteomes" id="UP000035642"/>
    </source>
</evidence>
<keyword evidence="3" id="KW-0418">Kinase</keyword>
<protein>
    <submittedName>
        <fullName evidence="10">Protein kinase domain-containing protein</fullName>
    </submittedName>
</protein>
<evidence type="ECO:0000256" key="3">
    <source>
        <dbReference type="ARBA" id="ARBA00022777"/>
    </source>
</evidence>
<sequence>LDEQQWFHGMSPREDIDRLLTEDGQFLVRVTEPRPDMVAVKVHKGGTVNKEVIAEICKEARFMRHYRHPNIIKFYGVAVEWVNELFQFVDDFLQSNDAPMDPLMLVMELSTGGALNRLLWKKKDEFSLQDLLMTTLCLFLLARAKQELPVAPK</sequence>
<proteinExistence type="predicted"/>
<keyword evidence="4" id="KW-0067">ATP-binding</keyword>
<dbReference type="Proteomes" id="UP000035642">
    <property type="component" value="Unassembled WGS sequence"/>
</dbReference>
<dbReference type="Gene3D" id="3.30.505.10">
    <property type="entry name" value="SH2 domain"/>
    <property type="match status" value="1"/>
</dbReference>
<evidence type="ECO:0000259" key="8">
    <source>
        <dbReference type="PROSITE" id="PS50011"/>
    </source>
</evidence>
<dbReference type="Gene3D" id="1.10.510.10">
    <property type="entry name" value="Transferase(Phosphotransferase) domain 1"/>
    <property type="match status" value="1"/>
</dbReference>
<organism evidence="9 10">
    <name type="scientific">Angiostrongylus cantonensis</name>
    <name type="common">Rat lungworm</name>
    <dbReference type="NCBI Taxonomy" id="6313"/>
    <lineage>
        <taxon>Eukaryota</taxon>
        <taxon>Metazoa</taxon>
        <taxon>Ecdysozoa</taxon>
        <taxon>Nematoda</taxon>
        <taxon>Chromadorea</taxon>
        <taxon>Rhabditida</taxon>
        <taxon>Rhabditina</taxon>
        <taxon>Rhabditomorpha</taxon>
        <taxon>Strongyloidea</taxon>
        <taxon>Metastrongylidae</taxon>
        <taxon>Angiostrongylus</taxon>
    </lineage>
</organism>
<dbReference type="SUPFAM" id="SSF55550">
    <property type="entry name" value="SH2 domain"/>
    <property type="match status" value="1"/>
</dbReference>
<evidence type="ECO:0000256" key="4">
    <source>
        <dbReference type="ARBA" id="ARBA00022840"/>
    </source>
</evidence>
<dbReference type="PROSITE" id="PS50011">
    <property type="entry name" value="PROTEIN_KINASE_DOM"/>
    <property type="match status" value="1"/>
</dbReference>
<evidence type="ECO:0000256" key="1">
    <source>
        <dbReference type="ARBA" id="ARBA00022679"/>
    </source>
</evidence>